<proteinExistence type="predicted"/>
<reference evidence="2" key="1">
    <citation type="submission" date="2022-10" db="EMBL/GenBank/DDBJ databases">
        <title>Culturing micro-colonial fungi from biological soil crusts in the Mojave desert and describing Neophaeococcomyces mojavensis, and introducing the new genera and species Taxawa tesnikishii.</title>
        <authorList>
            <person name="Kurbessoian T."/>
            <person name="Stajich J.E."/>
        </authorList>
    </citation>
    <scope>NUCLEOTIDE SEQUENCE</scope>
    <source>
        <strain evidence="2">TK_41</strain>
    </source>
</reference>
<evidence type="ECO:0000313" key="2">
    <source>
        <dbReference type="EMBL" id="KAJ9607036.1"/>
    </source>
</evidence>
<evidence type="ECO:0000256" key="1">
    <source>
        <dbReference type="SAM" id="MobiDB-lite"/>
    </source>
</evidence>
<comment type="caution">
    <text evidence="2">The sequence shown here is derived from an EMBL/GenBank/DDBJ whole genome shotgun (WGS) entry which is preliminary data.</text>
</comment>
<protein>
    <submittedName>
        <fullName evidence="2">Uncharacterized protein</fullName>
    </submittedName>
</protein>
<name>A0AA38X599_9EURO</name>
<feature type="compositionally biased region" description="Basic residues" evidence="1">
    <location>
        <begin position="187"/>
        <end position="196"/>
    </location>
</feature>
<accession>A0AA38X599</accession>
<gene>
    <name evidence="2" type="ORF">H2200_008108</name>
</gene>
<feature type="region of interest" description="Disordered" evidence="1">
    <location>
        <begin position="123"/>
        <end position="161"/>
    </location>
</feature>
<organism evidence="2 3">
    <name type="scientific">Cladophialophora chaetospira</name>
    <dbReference type="NCBI Taxonomy" id="386627"/>
    <lineage>
        <taxon>Eukaryota</taxon>
        <taxon>Fungi</taxon>
        <taxon>Dikarya</taxon>
        <taxon>Ascomycota</taxon>
        <taxon>Pezizomycotina</taxon>
        <taxon>Eurotiomycetes</taxon>
        <taxon>Chaetothyriomycetidae</taxon>
        <taxon>Chaetothyriales</taxon>
        <taxon>Herpotrichiellaceae</taxon>
        <taxon>Cladophialophora</taxon>
    </lineage>
</organism>
<dbReference type="EMBL" id="JAPDRK010000012">
    <property type="protein sequence ID" value="KAJ9607036.1"/>
    <property type="molecule type" value="Genomic_DNA"/>
</dbReference>
<evidence type="ECO:0000313" key="3">
    <source>
        <dbReference type="Proteomes" id="UP001172673"/>
    </source>
</evidence>
<feature type="compositionally biased region" description="Low complexity" evidence="1">
    <location>
        <begin position="147"/>
        <end position="158"/>
    </location>
</feature>
<keyword evidence="3" id="KW-1185">Reference proteome</keyword>
<dbReference type="Proteomes" id="UP001172673">
    <property type="component" value="Unassembled WGS sequence"/>
</dbReference>
<sequence>MASSMAQNDIEIFCKQVFGRLIGTVGDFSSNRPECATALYEEIIRHCQQLIPYYRSLMSDFTLEESTFEYSHYIQDLLDDLTSAQPSEMVSVDPLCSSSINPAILDISRGIQQDLELVDTGHAVDESDSSFSDNSSVVDEDAESEAESSGSENENTESVIDEQRLTLSTQSRFHFQKKAQAREKTSARLHKRRRSTATKNMVTRKSVHVETFGRLIKVAATAEAFRQLSATFQLIRQKVNLRLPLETEPLAETMNYMKSLEGVAPAEKLLRRFYHCQIHKRRQELQKSYSKEVTLDRMLQEAYPSRPLPNDRNADKKRRDLKNQLFAARNWILMQDTLGEVSIALIPSQGRAQIWNQRCVRS</sequence>
<dbReference type="AlphaFoldDB" id="A0AA38X599"/>
<feature type="region of interest" description="Disordered" evidence="1">
    <location>
        <begin position="178"/>
        <end position="201"/>
    </location>
</feature>